<keyword evidence="2" id="KW-0067">ATP-binding</keyword>
<keyword evidence="6" id="KW-1185">Reference proteome</keyword>
<feature type="region of interest" description="Disordered" evidence="3">
    <location>
        <begin position="118"/>
        <end position="147"/>
    </location>
</feature>
<sequence>MEVGSKSSQQRGPAFSLEEDKILCNTWLETSQDPIKARSAKSLLCHMTLISKAISKFRGCVQSIENPNPSDASGTDIAKEMFSQDVDEKKGFQHEHVWPILKEAEKWLDVPNLKRQGYDPPEPESLGIDYDVYSSGRPTGRKKDKVSRTQMVDNRAVLESVAEAEVNREILVNMKKGQKQKEERMAKMEALMILQAENELTKLQLDRQCQEEEFMEKDLNSIEDPSDPTEDLFGKVPTKLQKKRITRASYNLHPIGSKNRIKALAPRFQPALMNEPSQEDAFRILLGLRDKCESHHKCKYTLGALKATVHLLAMYIPDRHLPDKAIDLLDKARSKARMESCKKKREGKTSILSNLPDDYWQEIRVIKGKKNKNDDASTIEENDIKLPDMSFPDTFDDDETLLVGFDERLKKRVLGQDEAVAAIYRAV</sequence>
<feature type="domain" description="ClpA/ClpB AAA lid" evidence="4">
    <location>
        <begin position="277"/>
        <end position="352"/>
    </location>
</feature>
<dbReference type="InterPro" id="IPR041546">
    <property type="entry name" value="ClpA/ClpB_AAA_lid"/>
</dbReference>
<evidence type="ECO:0000313" key="5">
    <source>
        <dbReference type="EMBL" id="KAF7152048.1"/>
    </source>
</evidence>
<dbReference type="Gene3D" id="3.40.50.300">
    <property type="entry name" value="P-loop containing nucleotide triphosphate hydrolases"/>
    <property type="match status" value="1"/>
</dbReference>
<dbReference type="Proteomes" id="UP000626092">
    <property type="component" value="Unassembled WGS sequence"/>
</dbReference>
<name>A0A834HDK8_RHOSS</name>
<evidence type="ECO:0000256" key="3">
    <source>
        <dbReference type="SAM" id="MobiDB-lite"/>
    </source>
</evidence>
<protein>
    <recommendedName>
        <fullName evidence="4">ClpA/ClpB AAA lid domain-containing protein</fullName>
    </recommendedName>
</protein>
<dbReference type="GO" id="GO:0005524">
    <property type="term" value="F:ATP binding"/>
    <property type="evidence" value="ECO:0007669"/>
    <property type="project" value="UniProtKB-KW"/>
</dbReference>
<gene>
    <name evidence="5" type="ORF">RHSIM_Rhsim01G0124200</name>
</gene>
<evidence type="ECO:0000313" key="6">
    <source>
        <dbReference type="Proteomes" id="UP000626092"/>
    </source>
</evidence>
<reference evidence="5" key="1">
    <citation type="submission" date="2019-11" db="EMBL/GenBank/DDBJ databases">
        <authorList>
            <person name="Liu Y."/>
            <person name="Hou J."/>
            <person name="Li T.-Q."/>
            <person name="Guan C.-H."/>
            <person name="Wu X."/>
            <person name="Wu H.-Z."/>
            <person name="Ling F."/>
            <person name="Zhang R."/>
            <person name="Shi X.-G."/>
            <person name="Ren J.-P."/>
            <person name="Chen E.-F."/>
            <person name="Sun J.-M."/>
        </authorList>
    </citation>
    <scope>NUCLEOTIDE SEQUENCE</scope>
    <source>
        <strain evidence="5">Adult_tree_wgs_1</strain>
        <tissue evidence="5">Leaves</tissue>
    </source>
</reference>
<keyword evidence="1" id="KW-0547">Nucleotide-binding</keyword>
<proteinExistence type="predicted"/>
<dbReference type="InterPro" id="IPR027417">
    <property type="entry name" value="P-loop_NTPase"/>
</dbReference>
<dbReference type="SUPFAM" id="SSF52540">
    <property type="entry name" value="P-loop containing nucleoside triphosphate hydrolases"/>
    <property type="match status" value="1"/>
</dbReference>
<organism evidence="5 6">
    <name type="scientific">Rhododendron simsii</name>
    <name type="common">Sims's rhododendron</name>
    <dbReference type="NCBI Taxonomy" id="118357"/>
    <lineage>
        <taxon>Eukaryota</taxon>
        <taxon>Viridiplantae</taxon>
        <taxon>Streptophyta</taxon>
        <taxon>Embryophyta</taxon>
        <taxon>Tracheophyta</taxon>
        <taxon>Spermatophyta</taxon>
        <taxon>Magnoliopsida</taxon>
        <taxon>eudicotyledons</taxon>
        <taxon>Gunneridae</taxon>
        <taxon>Pentapetalae</taxon>
        <taxon>asterids</taxon>
        <taxon>Ericales</taxon>
        <taxon>Ericaceae</taxon>
        <taxon>Ericoideae</taxon>
        <taxon>Rhodoreae</taxon>
        <taxon>Rhododendron</taxon>
    </lineage>
</organism>
<evidence type="ECO:0000259" key="4">
    <source>
        <dbReference type="Pfam" id="PF17871"/>
    </source>
</evidence>
<dbReference type="Pfam" id="PF17871">
    <property type="entry name" value="AAA_lid_9"/>
    <property type="match status" value="1"/>
</dbReference>
<dbReference type="PANTHER" id="PTHR45125:SF3">
    <property type="entry name" value="NO-APICAL-MERISTEM-ASSOCIATED CARBOXY-TERMINAL DOMAIN PROTEIN"/>
    <property type="match status" value="1"/>
</dbReference>
<dbReference type="AlphaFoldDB" id="A0A834HDK8"/>
<evidence type="ECO:0000256" key="2">
    <source>
        <dbReference type="ARBA" id="ARBA00022840"/>
    </source>
</evidence>
<dbReference type="EMBL" id="WJXA01000001">
    <property type="protein sequence ID" value="KAF7152048.1"/>
    <property type="molecule type" value="Genomic_DNA"/>
</dbReference>
<dbReference type="OrthoDB" id="849000at2759"/>
<evidence type="ECO:0000256" key="1">
    <source>
        <dbReference type="ARBA" id="ARBA00022741"/>
    </source>
</evidence>
<comment type="caution">
    <text evidence="5">The sequence shown here is derived from an EMBL/GenBank/DDBJ whole genome shotgun (WGS) entry which is preliminary data.</text>
</comment>
<accession>A0A834HDK8</accession>
<dbReference type="PANTHER" id="PTHR45125">
    <property type="entry name" value="F21J9.4-RELATED"/>
    <property type="match status" value="1"/>
</dbReference>